<accession>A0ABV6SFB5</accession>
<dbReference type="InterPro" id="IPR051599">
    <property type="entry name" value="Cell_Envelope_Assoc"/>
</dbReference>
<dbReference type="CDD" id="cd06259">
    <property type="entry name" value="YdcF-like"/>
    <property type="match status" value="1"/>
</dbReference>
<evidence type="ECO:0000256" key="1">
    <source>
        <dbReference type="SAM" id="SignalP"/>
    </source>
</evidence>
<keyword evidence="4" id="KW-1185">Reference proteome</keyword>
<sequence>MRNGPARRAALAAAAALSLLTVCAQAQAVRDTVAESLSQRLFPALDALGHDPAALRALRDRPEVAAMLRARSDRRAACAADLGCLAQAMIWSDGEAGILAAAVPGKGMDDGPAAQAGREIAGINTIVRTYGVGQVPAYPGIDGAGTIDPQEARARLQAAAWLAQTPRANSVQALDPSLDFALALLDAADRRDAIGDVPLSGGLNAPAFRRARGMDWSRYRYSALVVTGVGPEVEGMPLSPYSKYHLRLAAQRYAAGDAPFLILTGGHAHPRATPFAEAEEMRRALIERYGVPAETLVIEPHARHTTTNLRNAARLLVALGAPLDKATLILCNPDQSAMIESPDFVKRNNRELGYQPGAIGPRVSPTELEFRPSALSLRVDPRDPLDP</sequence>
<evidence type="ECO:0000313" key="4">
    <source>
        <dbReference type="Proteomes" id="UP001589858"/>
    </source>
</evidence>
<dbReference type="Pfam" id="PF02698">
    <property type="entry name" value="DUF218"/>
    <property type="match status" value="1"/>
</dbReference>
<reference evidence="3 4" key="1">
    <citation type="submission" date="2024-09" db="EMBL/GenBank/DDBJ databases">
        <authorList>
            <person name="Sun Q."/>
            <person name="Mori K."/>
        </authorList>
    </citation>
    <scope>NUCLEOTIDE SEQUENCE [LARGE SCALE GENOMIC DNA]</scope>
    <source>
        <strain evidence="3 4">CICC 11035S</strain>
    </source>
</reference>
<dbReference type="RefSeq" id="WP_267218555.1">
    <property type="nucleotide sequence ID" value="NZ_JAPCWC010000001.1"/>
</dbReference>
<protein>
    <submittedName>
        <fullName evidence="3">YdcF family protein</fullName>
    </submittedName>
</protein>
<dbReference type="EMBL" id="JBHLTM010000075">
    <property type="protein sequence ID" value="MFC0686753.1"/>
    <property type="molecule type" value="Genomic_DNA"/>
</dbReference>
<feature type="signal peptide" evidence="1">
    <location>
        <begin position="1"/>
        <end position="26"/>
    </location>
</feature>
<feature type="domain" description="DUF218" evidence="2">
    <location>
        <begin position="223"/>
        <end position="325"/>
    </location>
</feature>
<dbReference type="PANTHER" id="PTHR30336">
    <property type="entry name" value="INNER MEMBRANE PROTEIN, PROBABLE PERMEASE"/>
    <property type="match status" value="1"/>
</dbReference>
<organism evidence="3 4">
    <name type="scientific">Novosphingobium clariflavum</name>
    <dbReference type="NCBI Taxonomy" id="2029884"/>
    <lineage>
        <taxon>Bacteria</taxon>
        <taxon>Pseudomonadati</taxon>
        <taxon>Pseudomonadota</taxon>
        <taxon>Alphaproteobacteria</taxon>
        <taxon>Sphingomonadales</taxon>
        <taxon>Sphingomonadaceae</taxon>
        <taxon>Novosphingobium</taxon>
    </lineage>
</organism>
<dbReference type="InterPro" id="IPR014729">
    <property type="entry name" value="Rossmann-like_a/b/a_fold"/>
</dbReference>
<dbReference type="InterPro" id="IPR003848">
    <property type="entry name" value="DUF218"/>
</dbReference>
<evidence type="ECO:0000313" key="3">
    <source>
        <dbReference type="EMBL" id="MFC0686753.1"/>
    </source>
</evidence>
<evidence type="ECO:0000259" key="2">
    <source>
        <dbReference type="Pfam" id="PF02698"/>
    </source>
</evidence>
<dbReference type="Gene3D" id="3.40.50.620">
    <property type="entry name" value="HUPs"/>
    <property type="match status" value="1"/>
</dbReference>
<name>A0ABV6SFB5_9SPHN</name>
<comment type="caution">
    <text evidence="3">The sequence shown here is derived from an EMBL/GenBank/DDBJ whole genome shotgun (WGS) entry which is preliminary data.</text>
</comment>
<dbReference type="PANTHER" id="PTHR30336:SF20">
    <property type="entry name" value="DUF218 DOMAIN-CONTAINING PROTEIN"/>
    <property type="match status" value="1"/>
</dbReference>
<feature type="chain" id="PRO_5046712407" evidence="1">
    <location>
        <begin position="27"/>
        <end position="387"/>
    </location>
</feature>
<keyword evidence="1" id="KW-0732">Signal</keyword>
<gene>
    <name evidence="3" type="ORF">ACFFF8_19390</name>
</gene>
<proteinExistence type="predicted"/>
<dbReference type="Proteomes" id="UP001589858">
    <property type="component" value="Unassembled WGS sequence"/>
</dbReference>